<sequence length="234" mass="26779">DREVAQITLKNDREEFQKWLHEALTILRNCNCLMSDQASIQKSVETLSALSNDLSKGECLLDKAFDSECSKDFQNYKTLLEETILNVSSANALWHELFDRFSMLDLNLTENEEWIGRVLDDSSPELSLKILADNLEKLKVDLNLLKINMNEIEISCGFQQKEKAVIDKYVARHAKDLADVEDYETILIKDENLLQKSRDLLGNCSKLVEKSRNVDDCDIEKLLSELDLPADFCG</sequence>
<reference evidence="3" key="1">
    <citation type="submission" date="2022-11" db="UniProtKB">
        <authorList>
            <consortium name="WormBaseParasite"/>
        </authorList>
    </citation>
    <scope>IDENTIFICATION</scope>
</reference>
<proteinExistence type="predicted"/>
<dbReference type="WBParaSite" id="nRc.2.0.1.t11869-RA">
    <property type="protein sequence ID" value="nRc.2.0.1.t11869-RA"/>
    <property type="gene ID" value="nRc.2.0.1.g11869"/>
</dbReference>
<organism evidence="2 3">
    <name type="scientific">Romanomermis culicivorax</name>
    <name type="common">Nematode worm</name>
    <dbReference type="NCBI Taxonomy" id="13658"/>
    <lineage>
        <taxon>Eukaryota</taxon>
        <taxon>Metazoa</taxon>
        <taxon>Ecdysozoa</taxon>
        <taxon>Nematoda</taxon>
        <taxon>Enoplea</taxon>
        <taxon>Dorylaimia</taxon>
        <taxon>Mermithida</taxon>
        <taxon>Mermithoidea</taxon>
        <taxon>Mermithidae</taxon>
        <taxon>Romanomermis</taxon>
    </lineage>
</organism>
<feature type="coiled-coil region" evidence="1">
    <location>
        <begin position="128"/>
        <end position="155"/>
    </location>
</feature>
<dbReference type="Proteomes" id="UP000887565">
    <property type="component" value="Unplaced"/>
</dbReference>
<evidence type="ECO:0000313" key="3">
    <source>
        <dbReference type="WBParaSite" id="nRc.2.0.1.t11869-RA"/>
    </source>
</evidence>
<accession>A0A915ICF7</accession>
<evidence type="ECO:0000256" key="1">
    <source>
        <dbReference type="SAM" id="Coils"/>
    </source>
</evidence>
<keyword evidence="2" id="KW-1185">Reference proteome</keyword>
<protein>
    <submittedName>
        <fullName evidence="3">Uncharacterized protein</fullName>
    </submittedName>
</protein>
<name>A0A915ICF7_ROMCU</name>
<keyword evidence="1" id="KW-0175">Coiled coil</keyword>
<dbReference type="AlphaFoldDB" id="A0A915ICF7"/>
<evidence type="ECO:0000313" key="2">
    <source>
        <dbReference type="Proteomes" id="UP000887565"/>
    </source>
</evidence>